<reference evidence="4 5" key="1">
    <citation type="journal article" date="2016" name="Nat. Commun.">
        <title>Thousands of microbial genomes shed light on interconnected biogeochemical processes in an aquifer system.</title>
        <authorList>
            <person name="Anantharaman K."/>
            <person name="Brown C.T."/>
            <person name="Hug L.A."/>
            <person name="Sharon I."/>
            <person name="Castelle C.J."/>
            <person name="Probst A.J."/>
            <person name="Thomas B.C."/>
            <person name="Singh A."/>
            <person name="Wilkins M.J."/>
            <person name="Karaoz U."/>
            <person name="Brodie E.L."/>
            <person name="Williams K.H."/>
            <person name="Hubbard S.S."/>
            <person name="Banfield J.F."/>
        </authorList>
    </citation>
    <scope>NUCLEOTIDE SEQUENCE [LARGE SCALE GENOMIC DNA]</scope>
</reference>
<dbReference type="GO" id="GO:0019693">
    <property type="term" value="P:ribose phosphate metabolic process"/>
    <property type="evidence" value="ECO:0007669"/>
    <property type="project" value="TreeGrafter"/>
</dbReference>
<dbReference type="InterPro" id="IPR015797">
    <property type="entry name" value="NUDIX_hydrolase-like_dom_sf"/>
</dbReference>
<keyword evidence="2" id="KW-0378">Hydrolase</keyword>
<evidence type="ECO:0000256" key="1">
    <source>
        <dbReference type="ARBA" id="ARBA00001946"/>
    </source>
</evidence>
<dbReference type="PANTHER" id="PTHR11839">
    <property type="entry name" value="UDP/ADP-SUGAR PYROPHOSPHATASE"/>
    <property type="match status" value="1"/>
</dbReference>
<dbReference type="Pfam" id="PF00293">
    <property type="entry name" value="NUDIX"/>
    <property type="match status" value="1"/>
</dbReference>
<proteinExistence type="predicted"/>
<sequence length="210" mass="23577">MKSIKQSGISVQDDKTGKRLFFRQEIFELPEFYFVKHVAVQTFALPDGSEGRWESVYEENRTILVAALTGQGNLVLVQQFRFPTHDTYLELPGGGANKGEPMELTARRELLEETGYTTPDKRLPFLLQGPLYSGGTNGRFYLFAALNCSKAHRPKRDAMEKFAGMKTVIIHPHAILKNIYQGNPRCARYDPILLAALVVMHAMGMTSLAP</sequence>
<evidence type="ECO:0000256" key="2">
    <source>
        <dbReference type="ARBA" id="ARBA00022801"/>
    </source>
</evidence>
<comment type="caution">
    <text evidence="4">The sequence shown here is derived from an EMBL/GenBank/DDBJ whole genome shotgun (WGS) entry which is preliminary data.</text>
</comment>
<gene>
    <name evidence="4" type="ORF">A3H66_02350</name>
</gene>
<dbReference type="AlphaFoldDB" id="A0A1F5SAJ1"/>
<dbReference type="PROSITE" id="PS51462">
    <property type="entry name" value="NUDIX"/>
    <property type="match status" value="1"/>
</dbReference>
<evidence type="ECO:0000313" key="4">
    <source>
        <dbReference type="EMBL" id="OGF23735.1"/>
    </source>
</evidence>
<dbReference type="InterPro" id="IPR020084">
    <property type="entry name" value="NUDIX_hydrolase_CS"/>
</dbReference>
<dbReference type="SUPFAM" id="SSF55811">
    <property type="entry name" value="Nudix"/>
    <property type="match status" value="1"/>
</dbReference>
<dbReference type="EMBL" id="MFFW01000054">
    <property type="protein sequence ID" value="OGF23735.1"/>
    <property type="molecule type" value="Genomic_DNA"/>
</dbReference>
<evidence type="ECO:0000259" key="3">
    <source>
        <dbReference type="PROSITE" id="PS51462"/>
    </source>
</evidence>
<dbReference type="GO" id="GO:0006753">
    <property type="term" value="P:nucleoside phosphate metabolic process"/>
    <property type="evidence" value="ECO:0007669"/>
    <property type="project" value="TreeGrafter"/>
</dbReference>
<dbReference type="CDD" id="cd03424">
    <property type="entry name" value="NUDIX_ADPRase_Nudt5_UGPPase_Nudt14"/>
    <property type="match status" value="1"/>
</dbReference>
<dbReference type="GO" id="GO:0005829">
    <property type="term" value="C:cytosol"/>
    <property type="evidence" value="ECO:0007669"/>
    <property type="project" value="TreeGrafter"/>
</dbReference>
<evidence type="ECO:0000313" key="5">
    <source>
        <dbReference type="Proteomes" id="UP000178783"/>
    </source>
</evidence>
<dbReference type="InterPro" id="IPR000086">
    <property type="entry name" value="NUDIX_hydrolase_dom"/>
</dbReference>
<dbReference type="PANTHER" id="PTHR11839:SF18">
    <property type="entry name" value="NUDIX HYDROLASE DOMAIN-CONTAINING PROTEIN"/>
    <property type="match status" value="1"/>
</dbReference>
<comment type="cofactor">
    <cofactor evidence="1">
        <name>Mg(2+)</name>
        <dbReference type="ChEBI" id="CHEBI:18420"/>
    </cofactor>
</comment>
<dbReference type="PROSITE" id="PS00893">
    <property type="entry name" value="NUDIX_BOX"/>
    <property type="match status" value="1"/>
</dbReference>
<dbReference type="Proteomes" id="UP000178783">
    <property type="component" value="Unassembled WGS sequence"/>
</dbReference>
<accession>A0A1F5SAJ1</accession>
<protein>
    <recommendedName>
        <fullName evidence="3">Nudix hydrolase domain-containing protein</fullName>
    </recommendedName>
</protein>
<dbReference type="Gene3D" id="3.90.79.10">
    <property type="entry name" value="Nucleoside Triphosphate Pyrophosphohydrolase"/>
    <property type="match status" value="1"/>
</dbReference>
<dbReference type="GO" id="GO:0016787">
    <property type="term" value="F:hydrolase activity"/>
    <property type="evidence" value="ECO:0007669"/>
    <property type="project" value="UniProtKB-KW"/>
</dbReference>
<dbReference type="STRING" id="1797989.A3H66_02350"/>
<name>A0A1F5SAJ1_9BACT</name>
<organism evidence="4 5">
    <name type="scientific">Candidatus Falkowbacteria bacterium RIFCSPLOWO2_02_FULL_45_21</name>
    <dbReference type="NCBI Taxonomy" id="1797989"/>
    <lineage>
        <taxon>Bacteria</taxon>
        <taxon>Candidatus Falkowiibacteriota</taxon>
    </lineage>
</organism>
<feature type="domain" description="Nudix hydrolase" evidence="3">
    <location>
        <begin position="58"/>
        <end position="199"/>
    </location>
</feature>